<evidence type="ECO:0000256" key="1">
    <source>
        <dbReference type="ARBA" id="ARBA00007637"/>
    </source>
</evidence>
<reference evidence="6" key="2">
    <citation type="submission" date="2025-08" db="UniProtKB">
        <authorList>
            <consortium name="RefSeq"/>
        </authorList>
    </citation>
    <scope>IDENTIFICATION</scope>
    <source>
        <tissue evidence="6">Young leaves</tissue>
    </source>
</reference>
<dbReference type="PANTHER" id="PTHR43574">
    <property type="entry name" value="EPIMERASE-RELATED"/>
    <property type="match status" value="1"/>
</dbReference>
<gene>
    <name evidence="6" type="primary">LOC120104256</name>
</gene>
<dbReference type="GO" id="GO:0016853">
    <property type="term" value="F:isomerase activity"/>
    <property type="evidence" value="ECO:0007669"/>
    <property type="project" value="UniProtKB-KW"/>
</dbReference>
<comment type="similarity">
    <text evidence="1">Belongs to the NAD(P)-dependent epimerase/dehydratase family.</text>
</comment>
<feature type="region of interest" description="Disordered" evidence="4">
    <location>
        <begin position="177"/>
        <end position="200"/>
    </location>
</feature>
<name>A0A8B8ZAE4_PHODC</name>
<dbReference type="GeneID" id="120104256"/>
<dbReference type="OrthoDB" id="674948at2759"/>
<dbReference type="Gene3D" id="3.40.50.720">
    <property type="entry name" value="NAD(P)-binding Rossmann-like Domain"/>
    <property type="match status" value="1"/>
</dbReference>
<dbReference type="Proteomes" id="UP000228380">
    <property type="component" value="Chromosome 1"/>
</dbReference>
<dbReference type="AlphaFoldDB" id="A0A8B8ZAE4"/>
<dbReference type="SUPFAM" id="SSF51735">
    <property type="entry name" value="NAD(P)-binding Rossmann-fold domains"/>
    <property type="match status" value="1"/>
</dbReference>
<keyword evidence="3" id="KW-0413">Isomerase</keyword>
<evidence type="ECO:0000256" key="3">
    <source>
        <dbReference type="ARBA" id="ARBA00023235"/>
    </source>
</evidence>
<dbReference type="KEGG" id="pda:120104256"/>
<evidence type="ECO:0000256" key="4">
    <source>
        <dbReference type="SAM" id="MobiDB-lite"/>
    </source>
</evidence>
<dbReference type="InterPro" id="IPR036291">
    <property type="entry name" value="NAD(P)-bd_dom_sf"/>
</dbReference>
<evidence type="ECO:0000313" key="6">
    <source>
        <dbReference type="RefSeq" id="XP_038971045.1"/>
    </source>
</evidence>
<accession>A0A8B8ZAE4</accession>
<feature type="compositionally biased region" description="Basic and acidic residues" evidence="4">
    <location>
        <begin position="186"/>
        <end position="200"/>
    </location>
</feature>
<protein>
    <submittedName>
        <fullName evidence="6">Uncharacterized protein LOC120104256</fullName>
    </submittedName>
</protein>
<reference evidence="5" key="1">
    <citation type="journal article" date="2019" name="Nat. Commun.">
        <title>Genome-wide association mapping of date palm fruit traits.</title>
        <authorList>
            <person name="Hazzouri K.M."/>
            <person name="Gros-Balthazard M."/>
            <person name="Flowers J.M."/>
            <person name="Copetti D."/>
            <person name="Lemansour A."/>
            <person name="Lebrun M."/>
            <person name="Masmoudi K."/>
            <person name="Ferrand S."/>
            <person name="Dhar M.I."/>
            <person name="Fresquez Z.A."/>
            <person name="Rosas U."/>
            <person name="Zhang J."/>
            <person name="Talag J."/>
            <person name="Lee S."/>
            <person name="Kudrna D."/>
            <person name="Powell R.F."/>
            <person name="Leitch I.J."/>
            <person name="Krueger R.R."/>
            <person name="Wing R.A."/>
            <person name="Amiri K.M.A."/>
            <person name="Purugganan M.D."/>
        </authorList>
    </citation>
    <scope>NUCLEOTIDE SEQUENCE [LARGE SCALE GENOMIC DNA]</scope>
    <source>
        <strain evidence="5">cv. Khalas</strain>
    </source>
</reference>
<evidence type="ECO:0000313" key="5">
    <source>
        <dbReference type="Proteomes" id="UP000228380"/>
    </source>
</evidence>
<dbReference type="RefSeq" id="XP_038971045.1">
    <property type="nucleotide sequence ID" value="XM_039115117.1"/>
</dbReference>
<proteinExistence type="inferred from homology"/>
<organism evidence="5 6">
    <name type="scientific">Phoenix dactylifera</name>
    <name type="common">Date palm</name>
    <dbReference type="NCBI Taxonomy" id="42345"/>
    <lineage>
        <taxon>Eukaryota</taxon>
        <taxon>Viridiplantae</taxon>
        <taxon>Streptophyta</taxon>
        <taxon>Embryophyta</taxon>
        <taxon>Tracheophyta</taxon>
        <taxon>Spermatophyta</taxon>
        <taxon>Magnoliopsida</taxon>
        <taxon>Liliopsida</taxon>
        <taxon>Arecaceae</taxon>
        <taxon>Coryphoideae</taxon>
        <taxon>Phoeniceae</taxon>
        <taxon>Phoenix</taxon>
    </lineage>
</organism>
<evidence type="ECO:0000256" key="2">
    <source>
        <dbReference type="ARBA" id="ARBA00023027"/>
    </source>
</evidence>
<keyword evidence="5" id="KW-1185">Reference proteome</keyword>
<sequence>MNGGTSHDAGVKVSQPGVVGANDLVIVGPGVLGRMVAETCSSSFLFTSSTAAYDCSDNGFCNEDSPIVPIGTNPRTDVLLKAENTTLEAGGCIPRLAGLYKADRGAHVYWLKKGSVNAHPDHILNLIHYEEAASLLITVMQNKFRGRIFLGCDNHPLSRQEIIDFLNQSGQFNKKLQGFTGTDGPLGKRMDNSKTLRQTD</sequence>
<keyword evidence="2" id="KW-0520">NAD</keyword>